<dbReference type="Proteomes" id="UP000663879">
    <property type="component" value="Unassembled WGS sequence"/>
</dbReference>
<sequence>MIGFSLFIILFPKFYESRLYPLIISKDCSINNFQIEVNGNLRTLIVSNFENFQQVPLNCLKENNQEVNIIEYRPKRMLVFNDLLSIKSSTLEKINLFNFMFFFKFINIKGFEMGTTPIFLNLSKFNNLGYQLFHSNLKTLGECKAENGGLFQGLKEIEFSHSVKYSPNICPFIFKNSMITELKFHGLSNSILRNNQLSFNANSNIKLMNSSIILLDLYFYKGQLDNKLLVFENVALLNLNGMLDTIETRAFKYSTQIRRIRLNIDNQVYFLSKSLDWMQYLNMNLRINFNNVTNLKNDLKKLILISFILSRDYDTNLNYNFPDKDFCLFVNFPTERLIFPHSGKIAYKNCSCLILWLFKNAFRIFKITQIPDLDNIKICEKFYELENETQYCNFPKRVSSCNLGKNRTKQINSIRSIFYMFEIFDIYITIFTILFGTIGLTTNILNFYILIELKQDKNNKNNITQTNLMLLNSLFNIIYLLTRFVHLMNKCITPNGIFCSSIHTTLFVQYSEVLISEFLGNLMKFFSNLSRLGISINIFMLLDIDFHNKINIFIQKKTVRIISIGIIILYTILLGFGIFYTNRINVELAMDDFLDYREYPDKNIVFFNYFSIATPHKERFYNSSHSMTVFIVFIISFMTNNILYLFLFCIAEILIMVKTKDFLKKKLIFAKKISNANIVKLSKTLKKMALVIIIQLIFLIFLKILDIIISGFIVYEKTTNYLSILNTCSRYNKVCTILQEFSDLFFIDPICILTLVYYHLNKNFKAYLMSFIMGKVIETTENPNRPF</sequence>
<feature type="transmembrane region" description="Helical" evidence="1">
    <location>
        <begin position="426"/>
        <end position="451"/>
    </location>
</feature>
<keyword evidence="1" id="KW-0472">Membrane</keyword>
<feature type="transmembrane region" description="Helical" evidence="1">
    <location>
        <begin position="690"/>
        <end position="715"/>
    </location>
</feature>
<gene>
    <name evidence="2" type="ORF">OXX778_LOCUS9140</name>
</gene>
<dbReference type="OrthoDB" id="10230340at2759"/>
<proteinExistence type="predicted"/>
<feature type="transmembrane region" description="Helical" evidence="1">
    <location>
        <begin position="629"/>
        <end position="657"/>
    </location>
</feature>
<evidence type="ECO:0000313" key="3">
    <source>
        <dbReference type="Proteomes" id="UP000663879"/>
    </source>
</evidence>
<comment type="caution">
    <text evidence="2">The sequence shown here is derived from an EMBL/GenBank/DDBJ whole genome shotgun (WGS) entry which is preliminary data.</text>
</comment>
<feature type="transmembrane region" description="Helical" evidence="1">
    <location>
        <begin position="741"/>
        <end position="760"/>
    </location>
</feature>
<organism evidence="2 3">
    <name type="scientific">Brachionus calyciflorus</name>
    <dbReference type="NCBI Taxonomy" id="104777"/>
    <lineage>
        <taxon>Eukaryota</taxon>
        <taxon>Metazoa</taxon>
        <taxon>Spiralia</taxon>
        <taxon>Gnathifera</taxon>
        <taxon>Rotifera</taxon>
        <taxon>Eurotatoria</taxon>
        <taxon>Monogononta</taxon>
        <taxon>Pseudotrocha</taxon>
        <taxon>Ploima</taxon>
        <taxon>Brachionidae</taxon>
        <taxon>Brachionus</taxon>
    </lineage>
</organism>
<evidence type="ECO:0000256" key="1">
    <source>
        <dbReference type="SAM" id="Phobius"/>
    </source>
</evidence>
<feature type="transmembrane region" description="Helical" evidence="1">
    <location>
        <begin position="558"/>
        <end position="580"/>
    </location>
</feature>
<protein>
    <submittedName>
        <fullName evidence="2">Uncharacterized protein</fullName>
    </submittedName>
</protein>
<keyword evidence="1" id="KW-1133">Transmembrane helix</keyword>
<keyword evidence="1" id="KW-0812">Transmembrane</keyword>
<name>A0A813WN93_9BILA</name>
<evidence type="ECO:0000313" key="2">
    <source>
        <dbReference type="EMBL" id="CAF0854779.1"/>
    </source>
</evidence>
<accession>A0A813WN93</accession>
<dbReference type="EMBL" id="CAJNOC010001321">
    <property type="protein sequence ID" value="CAF0854779.1"/>
    <property type="molecule type" value="Genomic_DNA"/>
</dbReference>
<dbReference type="AlphaFoldDB" id="A0A813WN93"/>
<reference evidence="2" key="1">
    <citation type="submission" date="2021-02" db="EMBL/GenBank/DDBJ databases">
        <authorList>
            <person name="Nowell W R."/>
        </authorList>
    </citation>
    <scope>NUCLEOTIDE SEQUENCE</scope>
    <source>
        <strain evidence="2">Ploen Becks lab</strain>
    </source>
</reference>
<keyword evidence="3" id="KW-1185">Reference proteome</keyword>